<gene>
    <name evidence="1" type="ORF">F4553_003042</name>
</gene>
<reference evidence="1 2" key="1">
    <citation type="submission" date="2020-08" db="EMBL/GenBank/DDBJ databases">
        <title>Sequencing the genomes of 1000 actinobacteria strains.</title>
        <authorList>
            <person name="Klenk H.-P."/>
        </authorList>
    </citation>
    <scope>NUCLEOTIDE SEQUENCE [LARGE SCALE GENOMIC DNA]</scope>
    <source>
        <strain evidence="1 2">DSM 45362</strain>
    </source>
</reference>
<keyword evidence="2" id="KW-1185">Reference proteome</keyword>
<sequence length="159" mass="16785">MAGAVTDVAAILSAVLSQIKKLTEEQAQSLVTGTGEFRFVPKTLASHYTKLTKLSDEQLQQLADGEATYALVPKGYKVTKVPSAKAAPPTASEIRSALSAASDEESARAYLTGLKLKPAELKAVASELEVPATSSAKTIIETMVKIFVTGRLTTSAVRF</sequence>
<proteinExistence type="predicted"/>
<dbReference type="Proteomes" id="UP000587527">
    <property type="component" value="Unassembled WGS sequence"/>
</dbReference>
<accession>A0A841BRY0</accession>
<protein>
    <submittedName>
        <fullName evidence="1">Uncharacterized protein</fullName>
    </submittedName>
</protein>
<name>A0A841BRY0_9ACTN</name>
<evidence type="ECO:0000313" key="2">
    <source>
        <dbReference type="Proteomes" id="UP000587527"/>
    </source>
</evidence>
<evidence type="ECO:0000313" key="1">
    <source>
        <dbReference type="EMBL" id="MBB5869663.1"/>
    </source>
</evidence>
<organism evidence="1 2">
    <name type="scientific">Allocatelliglobosispora scoriae</name>
    <dbReference type="NCBI Taxonomy" id="643052"/>
    <lineage>
        <taxon>Bacteria</taxon>
        <taxon>Bacillati</taxon>
        <taxon>Actinomycetota</taxon>
        <taxon>Actinomycetes</taxon>
        <taxon>Micromonosporales</taxon>
        <taxon>Micromonosporaceae</taxon>
        <taxon>Allocatelliglobosispora</taxon>
    </lineage>
</organism>
<dbReference type="EMBL" id="JACHMN010000002">
    <property type="protein sequence ID" value="MBB5869663.1"/>
    <property type="molecule type" value="Genomic_DNA"/>
</dbReference>
<dbReference type="RefSeq" id="WP_184836435.1">
    <property type="nucleotide sequence ID" value="NZ_JACHMN010000002.1"/>
</dbReference>
<comment type="caution">
    <text evidence="1">The sequence shown here is derived from an EMBL/GenBank/DDBJ whole genome shotgun (WGS) entry which is preliminary data.</text>
</comment>
<dbReference type="AlphaFoldDB" id="A0A841BRY0"/>